<comment type="catalytic activity">
    <reaction evidence="8">
        <text>diphosphate + H2O = 2 phosphate + H(+)</text>
        <dbReference type="Rhea" id="RHEA:24576"/>
        <dbReference type="ChEBI" id="CHEBI:15377"/>
        <dbReference type="ChEBI" id="CHEBI:15378"/>
        <dbReference type="ChEBI" id="CHEBI:33019"/>
        <dbReference type="ChEBI" id="CHEBI:43474"/>
        <dbReference type="EC" id="3.6.1.1"/>
    </reaction>
</comment>
<dbReference type="Proteomes" id="UP001145021">
    <property type="component" value="Unassembled WGS sequence"/>
</dbReference>
<name>A0A9W7XIH2_9FUNG</name>
<dbReference type="AlphaFoldDB" id="A0A9W7XIH2"/>
<evidence type="ECO:0000256" key="4">
    <source>
        <dbReference type="ARBA" id="ARBA00022723"/>
    </source>
</evidence>
<keyword evidence="10" id="KW-1185">Reference proteome</keyword>
<dbReference type="GO" id="GO:0000287">
    <property type="term" value="F:magnesium ion binding"/>
    <property type="evidence" value="ECO:0007669"/>
    <property type="project" value="InterPro"/>
</dbReference>
<evidence type="ECO:0000256" key="2">
    <source>
        <dbReference type="ARBA" id="ARBA00006220"/>
    </source>
</evidence>
<evidence type="ECO:0000256" key="1">
    <source>
        <dbReference type="ARBA" id="ARBA00001946"/>
    </source>
</evidence>
<evidence type="ECO:0000256" key="6">
    <source>
        <dbReference type="ARBA" id="ARBA00022842"/>
    </source>
</evidence>
<evidence type="ECO:0000256" key="3">
    <source>
        <dbReference type="ARBA" id="ARBA00012146"/>
    </source>
</evidence>
<accession>A0A9W7XIH2</accession>
<keyword evidence="4" id="KW-0479">Metal-binding</keyword>
<reference evidence="9" key="1">
    <citation type="submission" date="2022-07" db="EMBL/GenBank/DDBJ databases">
        <title>Phylogenomic reconstructions and comparative analyses of Kickxellomycotina fungi.</title>
        <authorList>
            <person name="Reynolds N.K."/>
            <person name="Stajich J.E."/>
            <person name="Barry K."/>
            <person name="Grigoriev I.V."/>
            <person name="Crous P."/>
            <person name="Smith M.E."/>
        </authorList>
    </citation>
    <scope>NUCLEOTIDE SEQUENCE</scope>
    <source>
        <strain evidence="9">NBRC 105413</strain>
    </source>
</reference>
<dbReference type="GO" id="GO:0006796">
    <property type="term" value="P:phosphate-containing compound metabolic process"/>
    <property type="evidence" value="ECO:0007669"/>
    <property type="project" value="InterPro"/>
</dbReference>
<dbReference type="GO" id="GO:0005737">
    <property type="term" value="C:cytoplasm"/>
    <property type="evidence" value="ECO:0007669"/>
    <property type="project" value="InterPro"/>
</dbReference>
<sequence length="340" mass="37195">MLSVAARALSSSRRAVYLQAAAIRWHHSKYETSQLGGPTGTPTHRMYFNRQGSPLSPWHDIPLVADSATKLYNMVCEIPRWSNAKLEIDTKSPFNPIKQDVKNGKPRFVANVFPYKGYIWNYGALPQTFEDPGHRDTDTGCIGDSDPLDVIEVGQEVCVQGSVHRVKVLGLVALIDDGETDWKIFAIRADDPMASKVEDIGDLQTHMPGLVEATVDWFTKYKVPDGKPLNKWAFGGKPKDAAYAHSVIASTHEAWKRLVHSVASTNANGFSLTNVSVESSPHYLAPSDASNAFKALTDRSPGQMCPDPLAEKQADPAAGFVPRSAPPKWYFVSCGGSIAN</sequence>
<dbReference type="CDD" id="cd00412">
    <property type="entry name" value="pyrophosphatase"/>
    <property type="match status" value="1"/>
</dbReference>
<evidence type="ECO:0000256" key="7">
    <source>
        <dbReference type="ARBA" id="ARBA00032535"/>
    </source>
</evidence>
<organism evidence="9 10">
    <name type="scientific">Coemansia asiatica</name>
    <dbReference type="NCBI Taxonomy" id="1052880"/>
    <lineage>
        <taxon>Eukaryota</taxon>
        <taxon>Fungi</taxon>
        <taxon>Fungi incertae sedis</taxon>
        <taxon>Zoopagomycota</taxon>
        <taxon>Kickxellomycotina</taxon>
        <taxon>Kickxellomycetes</taxon>
        <taxon>Kickxellales</taxon>
        <taxon>Kickxellaceae</taxon>
        <taxon>Coemansia</taxon>
    </lineage>
</organism>
<comment type="caution">
    <text evidence="9">The sequence shown here is derived from an EMBL/GenBank/DDBJ whole genome shotgun (WGS) entry which is preliminary data.</text>
</comment>
<evidence type="ECO:0000313" key="10">
    <source>
        <dbReference type="Proteomes" id="UP001145021"/>
    </source>
</evidence>
<protein>
    <recommendedName>
        <fullName evidence="3">inorganic diphosphatase</fullName>
        <ecNumber evidence="3">3.6.1.1</ecNumber>
    </recommendedName>
    <alternativeName>
        <fullName evidence="7">Pyrophosphate phospho-hydrolase</fullName>
    </alternativeName>
</protein>
<keyword evidence="5 9" id="KW-0378">Hydrolase</keyword>
<dbReference type="InterPro" id="IPR008162">
    <property type="entry name" value="Pyrophosphatase"/>
</dbReference>
<proteinExistence type="inferred from homology"/>
<dbReference type="Gene3D" id="3.90.80.10">
    <property type="entry name" value="Inorganic pyrophosphatase"/>
    <property type="match status" value="1"/>
</dbReference>
<dbReference type="PANTHER" id="PTHR10286">
    <property type="entry name" value="INORGANIC PYROPHOSPHATASE"/>
    <property type="match status" value="1"/>
</dbReference>
<comment type="cofactor">
    <cofactor evidence="1">
        <name>Mg(2+)</name>
        <dbReference type="ChEBI" id="CHEBI:18420"/>
    </cofactor>
</comment>
<evidence type="ECO:0000313" key="9">
    <source>
        <dbReference type="EMBL" id="KAJ1643491.1"/>
    </source>
</evidence>
<evidence type="ECO:0000256" key="5">
    <source>
        <dbReference type="ARBA" id="ARBA00022801"/>
    </source>
</evidence>
<dbReference type="GO" id="GO:0004427">
    <property type="term" value="F:inorganic diphosphate phosphatase activity"/>
    <property type="evidence" value="ECO:0007669"/>
    <property type="project" value="UniProtKB-EC"/>
</dbReference>
<dbReference type="PROSITE" id="PS00387">
    <property type="entry name" value="PPASE"/>
    <property type="match status" value="1"/>
</dbReference>
<dbReference type="InterPro" id="IPR036649">
    <property type="entry name" value="Pyrophosphatase_sf"/>
</dbReference>
<evidence type="ECO:0000256" key="8">
    <source>
        <dbReference type="ARBA" id="ARBA00047820"/>
    </source>
</evidence>
<dbReference type="Pfam" id="PF00719">
    <property type="entry name" value="Pyrophosphatase"/>
    <property type="match status" value="1"/>
</dbReference>
<dbReference type="EC" id="3.6.1.1" evidence="3"/>
<gene>
    <name evidence="9" type="primary">IPP1_1</name>
    <name evidence="9" type="ORF">LPJ64_004740</name>
</gene>
<keyword evidence="6" id="KW-0460">Magnesium</keyword>
<comment type="similarity">
    <text evidence="2">Belongs to the PPase family.</text>
</comment>
<dbReference type="SUPFAM" id="SSF50324">
    <property type="entry name" value="Inorganic pyrophosphatase"/>
    <property type="match status" value="1"/>
</dbReference>
<dbReference type="FunFam" id="3.90.80.10:FF:000009">
    <property type="entry name" value="Inorganic pyrophosphatase"/>
    <property type="match status" value="1"/>
</dbReference>
<dbReference type="EMBL" id="JANBOH010000250">
    <property type="protein sequence ID" value="KAJ1643491.1"/>
    <property type="molecule type" value="Genomic_DNA"/>
</dbReference>